<organism evidence="1">
    <name type="scientific">Arundo donax</name>
    <name type="common">Giant reed</name>
    <name type="synonym">Donax arundinaceus</name>
    <dbReference type="NCBI Taxonomy" id="35708"/>
    <lineage>
        <taxon>Eukaryota</taxon>
        <taxon>Viridiplantae</taxon>
        <taxon>Streptophyta</taxon>
        <taxon>Embryophyta</taxon>
        <taxon>Tracheophyta</taxon>
        <taxon>Spermatophyta</taxon>
        <taxon>Magnoliopsida</taxon>
        <taxon>Liliopsida</taxon>
        <taxon>Poales</taxon>
        <taxon>Poaceae</taxon>
        <taxon>PACMAD clade</taxon>
        <taxon>Arundinoideae</taxon>
        <taxon>Arundineae</taxon>
        <taxon>Arundo</taxon>
    </lineage>
</organism>
<protein>
    <submittedName>
        <fullName evidence="1">Uncharacterized protein</fullName>
    </submittedName>
</protein>
<evidence type="ECO:0000313" key="1">
    <source>
        <dbReference type="EMBL" id="JAD48464.1"/>
    </source>
</evidence>
<accession>A0A0A9A9W8</accession>
<reference evidence="1" key="1">
    <citation type="submission" date="2014-09" db="EMBL/GenBank/DDBJ databases">
        <authorList>
            <person name="Magalhaes I.L.F."/>
            <person name="Oliveira U."/>
            <person name="Santos F.R."/>
            <person name="Vidigal T.H.D.A."/>
            <person name="Brescovit A.D."/>
            <person name="Santos A.J."/>
        </authorList>
    </citation>
    <scope>NUCLEOTIDE SEQUENCE</scope>
    <source>
        <tissue evidence="1">Shoot tissue taken approximately 20 cm above the soil surface</tissue>
    </source>
</reference>
<dbReference type="AlphaFoldDB" id="A0A0A9A9W8"/>
<sequence length="40" mass="4566">MWQVGKGGNKCENTVKPSYIYIYIYIQSATLNLNIGPRTM</sequence>
<reference evidence="1" key="2">
    <citation type="journal article" date="2015" name="Data Brief">
        <title>Shoot transcriptome of the giant reed, Arundo donax.</title>
        <authorList>
            <person name="Barrero R.A."/>
            <person name="Guerrero F.D."/>
            <person name="Moolhuijzen P."/>
            <person name="Goolsby J.A."/>
            <person name="Tidwell J."/>
            <person name="Bellgard S.E."/>
            <person name="Bellgard M.I."/>
        </authorList>
    </citation>
    <scope>NUCLEOTIDE SEQUENCE</scope>
    <source>
        <tissue evidence="1">Shoot tissue taken approximately 20 cm above the soil surface</tissue>
    </source>
</reference>
<name>A0A0A9A9W8_ARUDO</name>
<proteinExistence type="predicted"/>
<dbReference type="EMBL" id="GBRH01249431">
    <property type="protein sequence ID" value="JAD48464.1"/>
    <property type="molecule type" value="Transcribed_RNA"/>
</dbReference>